<dbReference type="EMBL" id="KZ819992">
    <property type="protein sequence ID" value="PWN49911.1"/>
    <property type="molecule type" value="Genomic_DNA"/>
</dbReference>
<accession>A0ACD0NVU7</accession>
<organism evidence="1 2">
    <name type="scientific">Violaceomyces palustris</name>
    <dbReference type="NCBI Taxonomy" id="1673888"/>
    <lineage>
        <taxon>Eukaryota</taxon>
        <taxon>Fungi</taxon>
        <taxon>Dikarya</taxon>
        <taxon>Basidiomycota</taxon>
        <taxon>Ustilaginomycotina</taxon>
        <taxon>Ustilaginomycetes</taxon>
        <taxon>Violaceomycetales</taxon>
        <taxon>Violaceomycetaceae</taxon>
        <taxon>Violaceomyces</taxon>
    </lineage>
</organism>
<proteinExistence type="predicted"/>
<evidence type="ECO:0000313" key="2">
    <source>
        <dbReference type="Proteomes" id="UP000245626"/>
    </source>
</evidence>
<dbReference type="Proteomes" id="UP000245626">
    <property type="component" value="Unassembled WGS sequence"/>
</dbReference>
<keyword evidence="2" id="KW-1185">Reference proteome</keyword>
<gene>
    <name evidence="1" type="ORF">IE53DRAFT_122155</name>
</gene>
<reference evidence="1 2" key="1">
    <citation type="journal article" date="2018" name="Mol. Biol. Evol.">
        <title>Broad Genomic Sampling Reveals a Smut Pathogenic Ancestry of the Fungal Clade Ustilaginomycotina.</title>
        <authorList>
            <person name="Kijpornyongpan T."/>
            <person name="Mondo S.J."/>
            <person name="Barry K."/>
            <person name="Sandor L."/>
            <person name="Lee J."/>
            <person name="Lipzen A."/>
            <person name="Pangilinan J."/>
            <person name="LaButti K."/>
            <person name="Hainaut M."/>
            <person name="Henrissat B."/>
            <person name="Grigoriev I.V."/>
            <person name="Spatafora J.W."/>
            <person name="Aime M.C."/>
        </authorList>
    </citation>
    <scope>NUCLEOTIDE SEQUENCE [LARGE SCALE GENOMIC DNA]</scope>
    <source>
        <strain evidence="1 2">SA 807</strain>
    </source>
</reference>
<protein>
    <submittedName>
        <fullName evidence="1">Uncharacterized protein</fullName>
    </submittedName>
</protein>
<name>A0ACD0NVU7_9BASI</name>
<sequence>MPSQLEHHESAPFDIAGTGLPMRDHPNPFSASAPASQPSPSKLKVKPIFVKGQPPNLTTFKVHVMETFSYAKEKELRTLIRRHGGETEPHFAKADIVILDISNPIKGRKLYREARTLERPIPVVTAKWVYESSQKGEMADYTDPTFDPTVVLDKNGSLVKPTSSAASPISSSSIGRNPYTAEDRAFIVAHLARTRKPWSILSIAKQLASLRPDHTWQSYQTFLSSNLKHKWNLAQEVERYLKKPPAEGAPTPSAAPKLDVSENSSRGSIQNRIQAGSPSIGDGEEPSDVCNSSTKHVEPDGDGKSETNQEHKVDEARSDERNASSAAGKDGQGQNASQRLDGHVSGSGIEVREGTHADENQRGGEELEGENRKQAEGRGYMPEKKNGPVMDKGSETDARLISASSEHQGENSDDAAVEKQVIQENETAVDGCSDPEARAKVLEDPNHGKGLVDDNIQAGEPTDVTSGETERDPSDEAGERQHRNEMVGDERDELAPGESEEERGEDEDEDEDEEDELEIKAPRPAPTVTNSTFAAANASKETYHTEADNRFDGPSQVDHLASHEQGRAASTESRLDETSSKTQRTGPGRSAGEIPLHADGNEMVRVPGVSSPPPLEESEPEDGWGEGDEDLEESSSPEQARVVTSKSGDKDGNRNRHASPEGVLPTKSGDIRPVKRRSRRSQKSKKPEYDSDSSWNGRERRRLAAKASKEAGDQGK</sequence>
<evidence type="ECO:0000313" key="1">
    <source>
        <dbReference type="EMBL" id="PWN49911.1"/>
    </source>
</evidence>